<sequence>MLSENEKNILKCAIMQPTYNPWLGYFDLIDSVDIFVYLDDVQLVKRSWQVRNRIKTDKGELFLTIPVKKVKDSRKTLIKDAVIDDTTDWRKKHLRAIELNYKKAPYFNEVFSFIRELIESPFKYLGDFNINFIEKIKDSIGIATKTMRSSHIKNITGKKDNRLANICKHINCNIYISPQGSASYIEKEYPGGELEKNNIKVYYHNYEHPVYTQLYGKFLPFMGIIDLLFNVGFKDALEIIRKGRRNPIYCLDYRKKFMEFYQ</sequence>
<keyword evidence="2" id="KW-1185">Reference proteome</keyword>
<evidence type="ECO:0000313" key="1">
    <source>
        <dbReference type="EMBL" id="SNZ03764.1"/>
    </source>
</evidence>
<dbReference type="InterPro" id="IPR014985">
    <property type="entry name" value="WbqC"/>
</dbReference>
<dbReference type="RefSeq" id="WP_096999646.1">
    <property type="nucleotide sequence ID" value="NZ_OBEI01000001.1"/>
</dbReference>
<evidence type="ECO:0000313" key="2">
    <source>
        <dbReference type="Proteomes" id="UP000219036"/>
    </source>
</evidence>
<dbReference type="EMBL" id="OBEI01000001">
    <property type="protein sequence ID" value="SNZ03764.1"/>
    <property type="molecule type" value="Genomic_DNA"/>
</dbReference>
<dbReference type="OrthoDB" id="3611744at2"/>
<organism evidence="1 2">
    <name type="scientific">Persephonella hydrogeniphila</name>
    <dbReference type="NCBI Taxonomy" id="198703"/>
    <lineage>
        <taxon>Bacteria</taxon>
        <taxon>Pseudomonadati</taxon>
        <taxon>Aquificota</taxon>
        <taxon>Aquificia</taxon>
        <taxon>Aquificales</taxon>
        <taxon>Hydrogenothermaceae</taxon>
        <taxon>Persephonella</taxon>
    </lineage>
</organism>
<protein>
    <submittedName>
        <fullName evidence="1">WbqC-like protein family protein</fullName>
    </submittedName>
</protein>
<accession>A0A285N2S4</accession>
<dbReference type="Proteomes" id="UP000219036">
    <property type="component" value="Unassembled WGS sequence"/>
</dbReference>
<proteinExistence type="predicted"/>
<dbReference type="AlphaFoldDB" id="A0A285N2S4"/>
<name>A0A285N2S4_9AQUI</name>
<gene>
    <name evidence="1" type="ORF">SAMN06265182_0466</name>
</gene>
<reference evidence="2" key="1">
    <citation type="submission" date="2017-09" db="EMBL/GenBank/DDBJ databases">
        <authorList>
            <person name="Varghese N."/>
            <person name="Submissions S."/>
        </authorList>
    </citation>
    <scope>NUCLEOTIDE SEQUENCE [LARGE SCALE GENOMIC DNA]</scope>
    <source>
        <strain evidence="2">DSM 15103</strain>
    </source>
</reference>
<dbReference type="Pfam" id="PF08889">
    <property type="entry name" value="WbqC"/>
    <property type="match status" value="1"/>
</dbReference>